<dbReference type="SMART" id="SM00387">
    <property type="entry name" value="HATPase_c"/>
    <property type="match status" value="1"/>
</dbReference>
<evidence type="ECO:0000256" key="6">
    <source>
        <dbReference type="ARBA" id="ARBA00022777"/>
    </source>
</evidence>
<dbReference type="Pfam" id="PF02518">
    <property type="entry name" value="HATPase_c"/>
    <property type="match status" value="1"/>
</dbReference>
<dbReference type="GO" id="GO:0042802">
    <property type="term" value="F:identical protein binding"/>
    <property type="evidence" value="ECO:0007669"/>
    <property type="project" value="UniProtKB-ARBA"/>
</dbReference>
<dbReference type="GO" id="GO:0005524">
    <property type="term" value="F:ATP binding"/>
    <property type="evidence" value="ECO:0007669"/>
    <property type="project" value="UniProtKB-KW"/>
</dbReference>
<keyword evidence="4" id="KW-0808">Transferase</keyword>
<evidence type="ECO:0000256" key="3">
    <source>
        <dbReference type="ARBA" id="ARBA00022553"/>
    </source>
</evidence>
<evidence type="ECO:0000256" key="2">
    <source>
        <dbReference type="ARBA" id="ARBA00012438"/>
    </source>
</evidence>
<dbReference type="InterPro" id="IPR005467">
    <property type="entry name" value="His_kinase_dom"/>
</dbReference>
<evidence type="ECO:0000256" key="5">
    <source>
        <dbReference type="ARBA" id="ARBA00022741"/>
    </source>
</evidence>
<dbReference type="GO" id="GO:0000155">
    <property type="term" value="F:phosphorelay sensor kinase activity"/>
    <property type="evidence" value="ECO:0007669"/>
    <property type="project" value="InterPro"/>
</dbReference>
<evidence type="ECO:0000256" key="8">
    <source>
        <dbReference type="ARBA" id="ARBA00023012"/>
    </source>
</evidence>
<dbReference type="Pfam" id="PF00512">
    <property type="entry name" value="HisKA"/>
    <property type="match status" value="1"/>
</dbReference>
<dbReference type="InterPro" id="IPR004358">
    <property type="entry name" value="Sig_transdc_His_kin-like_C"/>
</dbReference>
<evidence type="ECO:0000256" key="7">
    <source>
        <dbReference type="ARBA" id="ARBA00022840"/>
    </source>
</evidence>
<dbReference type="InterPro" id="IPR035965">
    <property type="entry name" value="PAS-like_dom_sf"/>
</dbReference>
<keyword evidence="7" id="KW-0067">ATP-binding</keyword>
<keyword evidence="11" id="KW-1185">Reference proteome</keyword>
<dbReference type="PANTHER" id="PTHR43065:SF10">
    <property type="entry name" value="PEROXIDE STRESS-ACTIVATED HISTIDINE KINASE MAK3"/>
    <property type="match status" value="1"/>
</dbReference>
<dbReference type="PROSITE" id="PS50109">
    <property type="entry name" value="HIS_KIN"/>
    <property type="match status" value="1"/>
</dbReference>
<dbReference type="InterPro" id="IPR036890">
    <property type="entry name" value="HATPase_C_sf"/>
</dbReference>
<accession>A0A4S1XI02</accession>
<keyword evidence="5" id="KW-0547">Nucleotide-binding</keyword>
<dbReference type="SUPFAM" id="SSF47384">
    <property type="entry name" value="Homodimeric domain of signal transducing histidine kinase"/>
    <property type="match status" value="1"/>
</dbReference>
<evidence type="ECO:0000256" key="4">
    <source>
        <dbReference type="ARBA" id="ARBA00022679"/>
    </source>
</evidence>
<dbReference type="InterPro" id="IPR003661">
    <property type="entry name" value="HisK_dim/P_dom"/>
</dbReference>
<evidence type="ECO:0000313" key="11">
    <source>
        <dbReference type="Proteomes" id="UP000306147"/>
    </source>
</evidence>
<dbReference type="SUPFAM" id="SSF55785">
    <property type="entry name" value="PYP-like sensor domain (PAS domain)"/>
    <property type="match status" value="1"/>
</dbReference>
<dbReference type="Gene3D" id="1.10.287.130">
    <property type="match status" value="1"/>
</dbReference>
<evidence type="ECO:0000256" key="1">
    <source>
        <dbReference type="ARBA" id="ARBA00000085"/>
    </source>
</evidence>
<organism evidence="10 11">
    <name type="scientific">Sphingomonas gei</name>
    <dbReference type="NCBI Taxonomy" id="1395960"/>
    <lineage>
        <taxon>Bacteria</taxon>
        <taxon>Pseudomonadati</taxon>
        <taxon>Pseudomonadota</taxon>
        <taxon>Alphaproteobacteria</taxon>
        <taxon>Sphingomonadales</taxon>
        <taxon>Sphingomonadaceae</taxon>
        <taxon>Sphingomonas</taxon>
    </lineage>
</organism>
<dbReference type="CDD" id="cd00082">
    <property type="entry name" value="HisKA"/>
    <property type="match status" value="1"/>
</dbReference>
<name>A0A4S1XI02_9SPHN</name>
<gene>
    <name evidence="10" type="ORF">E5A73_00995</name>
</gene>
<dbReference type="Gene3D" id="3.30.565.10">
    <property type="entry name" value="Histidine kinase-like ATPase, C-terminal domain"/>
    <property type="match status" value="1"/>
</dbReference>
<dbReference type="Gene3D" id="3.30.450.20">
    <property type="entry name" value="PAS domain"/>
    <property type="match status" value="1"/>
</dbReference>
<dbReference type="InterPro" id="IPR036097">
    <property type="entry name" value="HisK_dim/P_sf"/>
</dbReference>
<sequence>MIGARAISYWPREGHAPLAELIVAAVTDSISRDAKTRTITSLAFVDPALSVSAVAHDIVFVALSGTPVDQRSLWGVRASEERYRNLIHHLPIALLQVDSTPITAIFDNIRLEGVTDIARYLAETPELVAHASRVVQITDVNRNAIQLLGADCSTQCIGPIGFLFSASPETARRVIAAHFKGRRSHAERTRLQTFDGRLRDVELTVTYPTPPERLDVTLISLEDVTDRVRTETQLRQLQGEYSRAARISMLGELATSIAHEVNQPLAAIVTNAETSLRWLARPEPNLAKVEQLTVRVVESARVASEIVQRIRGMASQGAPERVLLDLGAIVEEALLFVRHEIETSSIGLSVVTEEHLPRVLGDRVQLQQVIVNLLLNAVQALAHGAASHGSIEIATAIDADAVVVTIRDDGPGIDPENLDRIFGSFFTTKDDGIGVGLAICQSIIAGHGGAITAANRATGGAAFRVSLPVARSAALPIVPAR</sequence>
<comment type="catalytic activity">
    <reaction evidence="1">
        <text>ATP + protein L-histidine = ADP + protein N-phospho-L-histidine.</text>
        <dbReference type="EC" id="2.7.13.3"/>
    </reaction>
</comment>
<dbReference type="Proteomes" id="UP000306147">
    <property type="component" value="Unassembled WGS sequence"/>
</dbReference>
<dbReference type="EMBL" id="SRXT01000001">
    <property type="protein sequence ID" value="TGX56294.1"/>
    <property type="molecule type" value="Genomic_DNA"/>
</dbReference>
<dbReference type="SMART" id="SM00388">
    <property type="entry name" value="HisKA"/>
    <property type="match status" value="1"/>
</dbReference>
<proteinExistence type="predicted"/>
<feature type="domain" description="Histidine kinase" evidence="9">
    <location>
        <begin position="256"/>
        <end position="471"/>
    </location>
</feature>
<dbReference type="PRINTS" id="PR00344">
    <property type="entry name" value="BCTRLSENSOR"/>
</dbReference>
<dbReference type="FunFam" id="3.30.565.10:FF:000042">
    <property type="entry name" value="Two-component sensor histidine kinase KdpD"/>
    <property type="match status" value="1"/>
</dbReference>
<evidence type="ECO:0000259" key="9">
    <source>
        <dbReference type="PROSITE" id="PS50109"/>
    </source>
</evidence>
<keyword evidence="8" id="KW-0902">Two-component regulatory system</keyword>
<dbReference type="OrthoDB" id="9789238at2"/>
<dbReference type="PANTHER" id="PTHR43065">
    <property type="entry name" value="SENSOR HISTIDINE KINASE"/>
    <property type="match status" value="1"/>
</dbReference>
<dbReference type="EC" id="2.7.13.3" evidence="2"/>
<keyword evidence="6" id="KW-0418">Kinase</keyword>
<evidence type="ECO:0000313" key="10">
    <source>
        <dbReference type="EMBL" id="TGX56294.1"/>
    </source>
</evidence>
<dbReference type="AlphaFoldDB" id="A0A4S1XI02"/>
<protein>
    <recommendedName>
        <fullName evidence="2">histidine kinase</fullName>
        <ecNumber evidence="2">2.7.13.3</ecNumber>
    </recommendedName>
</protein>
<comment type="caution">
    <text evidence="10">The sequence shown here is derived from an EMBL/GenBank/DDBJ whole genome shotgun (WGS) entry which is preliminary data.</text>
</comment>
<dbReference type="SUPFAM" id="SSF55874">
    <property type="entry name" value="ATPase domain of HSP90 chaperone/DNA topoisomerase II/histidine kinase"/>
    <property type="match status" value="1"/>
</dbReference>
<keyword evidence="3" id="KW-0597">Phosphoprotein</keyword>
<dbReference type="InterPro" id="IPR003594">
    <property type="entry name" value="HATPase_dom"/>
</dbReference>
<reference evidence="10 11" key="1">
    <citation type="submission" date="2019-04" db="EMBL/GenBank/DDBJ databases">
        <title>Sphingomonas psychrotolerans sp. nov., isolated from soil in the Tianshan Mountains, Xinjiang, China.</title>
        <authorList>
            <person name="Luo Y."/>
            <person name="Sheng H."/>
        </authorList>
    </citation>
    <scope>NUCLEOTIDE SEQUENCE [LARGE SCALE GENOMIC DNA]</scope>
    <source>
        <strain evidence="10 11">ZFGT-11</strain>
    </source>
</reference>